<name>A0A2T0SGT4_9BACT</name>
<dbReference type="EMBL" id="PVTE01000021">
    <property type="protein sequence ID" value="PRY32573.1"/>
    <property type="molecule type" value="Genomic_DNA"/>
</dbReference>
<proteinExistence type="predicted"/>
<protein>
    <submittedName>
        <fullName evidence="1">Uncharacterized protein</fullName>
    </submittedName>
</protein>
<comment type="caution">
    <text evidence="1">The sequence shown here is derived from an EMBL/GenBank/DDBJ whole genome shotgun (WGS) entry which is preliminary data.</text>
</comment>
<reference evidence="1 2" key="1">
    <citation type="submission" date="2018-03" db="EMBL/GenBank/DDBJ databases">
        <title>Genomic Encyclopedia of Archaeal and Bacterial Type Strains, Phase II (KMG-II): from individual species to whole genera.</title>
        <authorList>
            <person name="Goeker M."/>
        </authorList>
    </citation>
    <scope>NUCLEOTIDE SEQUENCE [LARGE SCALE GENOMIC DNA]</scope>
    <source>
        <strain evidence="1 2">DSM 28354</strain>
    </source>
</reference>
<dbReference type="Proteomes" id="UP000238375">
    <property type="component" value="Unassembled WGS sequence"/>
</dbReference>
<sequence length="211" mass="25165">MVRPPVAQNMPCPHRFINDLQLDYVDWEVKTLFVGTFNPDWKSCDNNYAQWFYGRVSRNAFWCILPHIYGEQSLINADRDTWVDFCRRHNLAVTDIIRLFDGADECNPTHKNAICKFRDDDLIHFQPTLNNVPEILERHESIKQIVVTRQTTDTFWENCFHDTFSWIHQHPEREINVRRVRSPSRIARRGVVGDFCEFVANKWIEQHYSLL</sequence>
<keyword evidence="2" id="KW-1185">Reference proteome</keyword>
<evidence type="ECO:0000313" key="2">
    <source>
        <dbReference type="Proteomes" id="UP000238375"/>
    </source>
</evidence>
<dbReference type="Gene3D" id="3.40.470.10">
    <property type="entry name" value="Uracil-DNA glycosylase-like domain"/>
    <property type="match status" value="1"/>
</dbReference>
<organism evidence="1 2">
    <name type="scientific">Spirosoma oryzae</name>
    <dbReference type="NCBI Taxonomy" id="1469603"/>
    <lineage>
        <taxon>Bacteria</taxon>
        <taxon>Pseudomonadati</taxon>
        <taxon>Bacteroidota</taxon>
        <taxon>Cytophagia</taxon>
        <taxon>Cytophagales</taxon>
        <taxon>Cytophagaceae</taxon>
        <taxon>Spirosoma</taxon>
    </lineage>
</organism>
<gene>
    <name evidence="1" type="ORF">CLV58_12175</name>
</gene>
<evidence type="ECO:0000313" key="1">
    <source>
        <dbReference type="EMBL" id="PRY32573.1"/>
    </source>
</evidence>
<dbReference type="AlphaFoldDB" id="A0A2T0SGT4"/>
<accession>A0A2T0SGT4</accession>
<dbReference type="InterPro" id="IPR036895">
    <property type="entry name" value="Uracil-DNA_glycosylase-like_sf"/>
</dbReference>